<name>A0A1F7I8M2_9BACT</name>
<evidence type="ECO:0000313" key="1">
    <source>
        <dbReference type="EMBL" id="OGK39652.1"/>
    </source>
</evidence>
<protein>
    <recommendedName>
        <fullName evidence="3">DNA polymerase III delta N-terminal domain-containing protein</fullName>
    </recommendedName>
</protein>
<reference evidence="1 2" key="1">
    <citation type="journal article" date="2016" name="Nat. Commun.">
        <title>Thousands of microbial genomes shed light on interconnected biogeochemical processes in an aquifer system.</title>
        <authorList>
            <person name="Anantharaman K."/>
            <person name="Brown C.T."/>
            <person name="Hug L.A."/>
            <person name="Sharon I."/>
            <person name="Castelle C.J."/>
            <person name="Probst A.J."/>
            <person name="Thomas B.C."/>
            <person name="Singh A."/>
            <person name="Wilkins M.J."/>
            <person name="Karaoz U."/>
            <person name="Brodie E.L."/>
            <person name="Williams K.H."/>
            <person name="Hubbard S.S."/>
            <person name="Banfield J.F."/>
        </authorList>
    </citation>
    <scope>NUCLEOTIDE SEQUENCE [LARGE SCALE GENOMIC DNA]</scope>
</reference>
<dbReference type="InterPro" id="IPR027417">
    <property type="entry name" value="P-loop_NTPase"/>
</dbReference>
<dbReference type="SUPFAM" id="SSF52540">
    <property type="entry name" value="P-loop containing nucleoside triphosphate hydrolases"/>
    <property type="match status" value="1"/>
</dbReference>
<proteinExistence type="predicted"/>
<accession>A0A1F7I8M2</accession>
<evidence type="ECO:0000313" key="2">
    <source>
        <dbReference type="Proteomes" id="UP000179270"/>
    </source>
</evidence>
<dbReference type="STRING" id="1802055.A3A74_07755"/>
<organism evidence="1 2">
    <name type="scientific">Candidatus Roizmanbacteria bacterium RIFCSPLOWO2_01_FULL_35_13</name>
    <dbReference type="NCBI Taxonomy" id="1802055"/>
    <lineage>
        <taxon>Bacteria</taxon>
        <taxon>Candidatus Roizmaniibacteriota</taxon>
    </lineage>
</organism>
<dbReference type="Proteomes" id="UP000179270">
    <property type="component" value="Unassembled WGS sequence"/>
</dbReference>
<dbReference type="EMBL" id="MGAF01000046">
    <property type="protein sequence ID" value="OGK39652.1"/>
    <property type="molecule type" value="Genomic_DNA"/>
</dbReference>
<evidence type="ECO:0008006" key="3">
    <source>
        <dbReference type="Google" id="ProtNLM"/>
    </source>
</evidence>
<dbReference type="AlphaFoldDB" id="A0A1F7I8M2"/>
<gene>
    <name evidence="1" type="ORF">A3A74_07755</name>
</gene>
<sequence>MLPLILVSNSEKEIKRFIDDYSKENNFSKDRTTEISPLKKEIVISQIREIRKKIGISSALPRLFVLYNFDRATLEAQNAFLKSLEDGALKNQFILNVGNEHLLLNTVRSRSTVIRLQNKKVPDKSEEKQSTLLKKIESTAGYSFITEAALKNSTPEETVKLIEIIVKYYRNKLAVEPNASEIIKKALSFRALLIGNNLNSQLTYENLLIFIYKAFRMKI</sequence>
<dbReference type="Gene3D" id="3.40.50.300">
    <property type="entry name" value="P-loop containing nucleotide triphosphate hydrolases"/>
    <property type="match status" value="1"/>
</dbReference>
<dbReference type="Pfam" id="PF13177">
    <property type="entry name" value="DNA_pol3_delta2"/>
    <property type="match status" value="1"/>
</dbReference>
<comment type="caution">
    <text evidence="1">The sequence shown here is derived from an EMBL/GenBank/DDBJ whole genome shotgun (WGS) entry which is preliminary data.</text>
</comment>